<proteinExistence type="predicted"/>
<organism evidence="1">
    <name type="scientific">marine sediment metagenome</name>
    <dbReference type="NCBI Taxonomy" id="412755"/>
    <lineage>
        <taxon>unclassified sequences</taxon>
        <taxon>metagenomes</taxon>
        <taxon>ecological metagenomes</taxon>
    </lineage>
</organism>
<evidence type="ECO:0000313" key="1">
    <source>
        <dbReference type="EMBL" id="KKM73881.1"/>
    </source>
</evidence>
<name>A0A0F9KGM6_9ZZZZ</name>
<dbReference type="AlphaFoldDB" id="A0A0F9KGM6"/>
<protein>
    <submittedName>
        <fullName evidence="1">Uncharacterized protein</fullName>
    </submittedName>
</protein>
<accession>A0A0F9KGM6</accession>
<sequence length="131" mass="15258">MELIGRPKKFELGDIVRYTGSLRGKNDQHFVVVDYESIDDTRRYRVIPLDFRMRRRGDAIWLWSWVLRATGKHSGTASVKTYRANEALVERGCSCECCIHESYDAKEWTNHGRWRDPEIDPLQRPGYPAGA</sequence>
<reference evidence="1" key="1">
    <citation type="journal article" date="2015" name="Nature">
        <title>Complex archaea that bridge the gap between prokaryotes and eukaryotes.</title>
        <authorList>
            <person name="Spang A."/>
            <person name="Saw J.H."/>
            <person name="Jorgensen S.L."/>
            <person name="Zaremba-Niedzwiedzka K."/>
            <person name="Martijn J."/>
            <person name="Lind A.E."/>
            <person name="van Eijk R."/>
            <person name="Schleper C."/>
            <person name="Guy L."/>
            <person name="Ettema T.J."/>
        </authorList>
    </citation>
    <scope>NUCLEOTIDE SEQUENCE</scope>
</reference>
<gene>
    <name evidence="1" type="ORF">LCGC14_1405900</name>
</gene>
<dbReference type="EMBL" id="LAZR01009230">
    <property type="protein sequence ID" value="KKM73881.1"/>
    <property type="molecule type" value="Genomic_DNA"/>
</dbReference>
<comment type="caution">
    <text evidence="1">The sequence shown here is derived from an EMBL/GenBank/DDBJ whole genome shotgun (WGS) entry which is preliminary data.</text>
</comment>